<evidence type="ECO:0000256" key="9">
    <source>
        <dbReference type="SAM" id="Phobius"/>
    </source>
</evidence>
<dbReference type="PROSITE" id="PS00237">
    <property type="entry name" value="G_PROTEIN_RECEP_F1_1"/>
    <property type="match status" value="1"/>
</dbReference>
<proteinExistence type="inferred from homology"/>
<evidence type="ECO:0000256" key="1">
    <source>
        <dbReference type="ARBA" id="ARBA00004141"/>
    </source>
</evidence>
<dbReference type="EMBL" id="JBHFQA010000019">
    <property type="protein sequence ID" value="KAL2081960.1"/>
    <property type="molecule type" value="Genomic_DNA"/>
</dbReference>
<name>A0ABD1J6P3_9TELE</name>
<dbReference type="InterPro" id="IPR051893">
    <property type="entry name" value="HCARs"/>
</dbReference>
<gene>
    <name evidence="11" type="ORF">ACEWY4_021778</name>
</gene>
<dbReference type="PROSITE" id="PS50262">
    <property type="entry name" value="G_PROTEIN_RECEP_F1_2"/>
    <property type="match status" value="1"/>
</dbReference>
<comment type="similarity">
    <text evidence="8">Belongs to the G-protein coupled receptor 1 family.</text>
</comment>
<evidence type="ECO:0000256" key="7">
    <source>
        <dbReference type="ARBA" id="ARBA00023224"/>
    </source>
</evidence>
<feature type="transmembrane region" description="Helical" evidence="9">
    <location>
        <begin position="179"/>
        <end position="200"/>
    </location>
</feature>
<evidence type="ECO:0000313" key="11">
    <source>
        <dbReference type="EMBL" id="KAL2081960.1"/>
    </source>
</evidence>
<feature type="transmembrane region" description="Helical" evidence="9">
    <location>
        <begin position="220"/>
        <end position="245"/>
    </location>
</feature>
<dbReference type="InterPro" id="IPR017452">
    <property type="entry name" value="GPCR_Rhodpsn_7TM"/>
</dbReference>
<dbReference type="Gene3D" id="1.20.1070.10">
    <property type="entry name" value="Rhodopsin 7-helix transmembrane proteins"/>
    <property type="match status" value="1"/>
</dbReference>
<evidence type="ECO:0000256" key="6">
    <source>
        <dbReference type="ARBA" id="ARBA00023170"/>
    </source>
</evidence>
<keyword evidence="7 8" id="KW-0807">Transducer</keyword>
<feature type="domain" description="G-protein coupled receptors family 1 profile" evidence="10">
    <location>
        <begin position="34"/>
        <end position="279"/>
    </location>
</feature>
<dbReference type="PANTHER" id="PTHR46048:SF11">
    <property type="entry name" value="12-(S)-HYDROXY-5,8,10,14-EICOSATETRAENOIC ACID RECEPTOR"/>
    <property type="match status" value="1"/>
</dbReference>
<dbReference type="PRINTS" id="PR00237">
    <property type="entry name" value="GPCRRHODOPSN"/>
</dbReference>
<evidence type="ECO:0000313" key="12">
    <source>
        <dbReference type="Proteomes" id="UP001591681"/>
    </source>
</evidence>
<feature type="transmembrane region" description="Helical" evidence="9">
    <location>
        <begin position="96"/>
        <end position="119"/>
    </location>
</feature>
<comment type="subcellular location">
    <subcellularLocation>
        <location evidence="1">Membrane</location>
        <topology evidence="1">Multi-pass membrane protein</topology>
    </subcellularLocation>
</comment>
<comment type="caution">
    <text evidence="11">The sequence shown here is derived from an EMBL/GenBank/DDBJ whole genome shotgun (WGS) entry which is preliminary data.</text>
</comment>
<accession>A0ABD1J6P3</accession>
<evidence type="ECO:0000259" key="10">
    <source>
        <dbReference type="PROSITE" id="PS50262"/>
    </source>
</evidence>
<protein>
    <recommendedName>
        <fullName evidence="10">G-protein coupled receptors family 1 profile domain-containing protein</fullName>
    </recommendedName>
</protein>
<evidence type="ECO:0000256" key="5">
    <source>
        <dbReference type="ARBA" id="ARBA00023136"/>
    </source>
</evidence>
<feature type="transmembrane region" description="Helical" evidence="9">
    <location>
        <begin position="139"/>
        <end position="159"/>
    </location>
</feature>
<reference evidence="11 12" key="1">
    <citation type="submission" date="2024-09" db="EMBL/GenBank/DDBJ databases">
        <title>A chromosome-level genome assembly of Gray's grenadier anchovy, Coilia grayii.</title>
        <authorList>
            <person name="Fu Z."/>
        </authorList>
    </citation>
    <scope>NUCLEOTIDE SEQUENCE [LARGE SCALE GENOMIC DNA]</scope>
    <source>
        <strain evidence="11">G4</strain>
        <tissue evidence="11">Muscle</tissue>
    </source>
</reference>
<evidence type="ECO:0000256" key="4">
    <source>
        <dbReference type="ARBA" id="ARBA00023040"/>
    </source>
</evidence>
<organism evidence="11 12">
    <name type="scientific">Coilia grayii</name>
    <name type="common">Gray's grenadier anchovy</name>
    <dbReference type="NCBI Taxonomy" id="363190"/>
    <lineage>
        <taxon>Eukaryota</taxon>
        <taxon>Metazoa</taxon>
        <taxon>Chordata</taxon>
        <taxon>Craniata</taxon>
        <taxon>Vertebrata</taxon>
        <taxon>Euteleostomi</taxon>
        <taxon>Actinopterygii</taxon>
        <taxon>Neopterygii</taxon>
        <taxon>Teleostei</taxon>
        <taxon>Clupei</taxon>
        <taxon>Clupeiformes</taxon>
        <taxon>Clupeoidei</taxon>
        <taxon>Engraulidae</taxon>
        <taxon>Coilinae</taxon>
        <taxon>Coilia</taxon>
    </lineage>
</organism>
<keyword evidence="2 8" id="KW-0812">Transmembrane</keyword>
<keyword evidence="12" id="KW-1185">Reference proteome</keyword>
<sequence>MLVHAVDNCTAEDKNLYVFYSSVMIVEFILALPLNLTVIYLFIFKLKFWKTNTNNIFLFNLVLADILLLICLPVKAHNFLMGERRSKNKLVCEAMLFMLFLNRGASIAFLTVISIDRFLNVVHPGKKNFLKILKKSPQISILIWLLLLPLTTPTMLQNFECCNSFGRDKDNATDILREVVFFTQILIPFIVLVFCTAQIVNRLKRQTVGDRTKLRRATFLVTSVMLVFSLCFLPCTISRMVLLIVRVQEDEYAEKIAVQVYDGLMCLSYLDCLLDPLVYCLSSTKFKNLYLEHYLPFLIGKDGQPIDSSHSTGNAANPSQLNNVQRTRQLESEGLALTPCAS</sequence>
<dbReference type="AlphaFoldDB" id="A0ABD1J6P3"/>
<dbReference type="PANTHER" id="PTHR46048">
    <property type="entry name" value="HYDROXYCARBOXYLIC ACID RECEPTOR 2"/>
    <property type="match status" value="1"/>
</dbReference>
<dbReference type="InterPro" id="IPR000276">
    <property type="entry name" value="GPCR_Rhodpsn"/>
</dbReference>
<dbReference type="GO" id="GO:0016020">
    <property type="term" value="C:membrane"/>
    <property type="evidence" value="ECO:0007669"/>
    <property type="project" value="UniProtKB-SubCell"/>
</dbReference>
<evidence type="ECO:0000256" key="2">
    <source>
        <dbReference type="ARBA" id="ARBA00022692"/>
    </source>
</evidence>
<dbReference type="SUPFAM" id="SSF81321">
    <property type="entry name" value="Family A G protein-coupled receptor-like"/>
    <property type="match status" value="1"/>
</dbReference>
<keyword evidence="4 8" id="KW-0297">G-protein coupled receptor</keyword>
<evidence type="ECO:0000256" key="3">
    <source>
        <dbReference type="ARBA" id="ARBA00022989"/>
    </source>
</evidence>
<feature type="transmembrane region" description="Helical" evidence="9">
    <location>
        <begin position="56"/>
        <end position="76"/>
    </location>
</feature>
<keyword evidence="6 8" id="KW-0675">Receptor</keyword>
<keyword evidence="3 9" id="KW-1133">Transmembrane helix</keyword>
<dbReference type="GO" id="GO:0004930">
    <property type="term" value="F:G protein-coupled receptor activity"/>
    <property type="evidence" value="ECO:0007669"/>
    <property type="project" value="UniProtKB-KW"/>
</dbReference>
<evidence type="ECO:0000256" key="8">
    <source>
        <dbReference type="RuleBase" id="RU000688"/>
    </source>
</evidence>
<feature type="transmembrane region" description="Helical" evidence="9">
    <location>
        <begin position="17"/>
        <end position="44"/>
    </location>
</feature>
<dbReference type="Pfam" id="PF00001">
    <property type="entry name" value="7tm_1"/>
    <property type="match status" value="1"/>
</dbReference>
<dbReference type="Proteomes" id="UP001591681">
    <property type="component" value="Unassembled WGS sequence"/>
</dbReference>
<keyword evidence="5 9" id="KW-0472">Membrane</keyword>